<dbReference type="STRING" id="69960.SAMN05421720_11811"/>
<dbReference type="EMBL" id="FNAP01000018">
    <property type="protein sequence ID" value="SDE95693.1"/>
    <property type="molecule type" value="Genomic_DNA"/>
</dbReference>
<dbReference type="Proteomes" id="UP000199412">
    <property type="component" value="Unassembled WGS sequence"/>
</dbReference>
<feature type="transmembrane region" description="Helical" evidence="1">
    <location>
        <begin position="149"/>
        <end position="172"/>
    </location>
</feature>
<protein>
    <submittedName>
        <fullName evidence="3">TIR domain-containing protein</fullName>
    </submittedName>
</protein>
<evidence type="ECO:0000259" key="2">
    <source>
        <dbReference type="PROSITE" id="PS50104"/>
    </source>
</evidence>
<proteinExistence type="predicted"/>
<dbReference type="Pfam" id="PF13676">
    <property type="entry name" value="TIR_2"/>
    <property type="match status" value="1"/>
</dbReference>
<name>A0A1G7H5U6_9PROT</name>
<dbReference type="SUPFAM" id="SSF52200">
    <property type="entry name" value="Toll/Interleukin receptor TIR domain"/>
    <property type="match status" value="1"/>
</dbReference>
<evidence type="ECO:0000256" key="1">
    <source>
        <dbReference type="SAM" id="Phobius"/>
    </source>
</evidence>
<reference evidence="3 4" key="1">
    <citation type="submission" date="2016-10" db="EMBL/GenBank/DDBJ databases">
        <authorList>
            <person name="de Groot N.N."/>
        </authorList>
    </citation>
    <scope>NUCLEOTIDE SEQUENCE [LARGE SCALE GENOMIC DNA]</scope>
    <source>
        <strain evidence="3 4">ATCC 700224</strain>
    </source>
</reference>
<keyword evidence="1" id="KW-0472">Membrane</keyword>
<feature type="transmembrane region" description="Helical" evidence="1">
    <location>
        <begin position="236"/>
        <end position="260"/>
    </location>
</feature>
<dbReference type="Gene3D" id="3.40.50.10140">
    <property type="entry name" value="Toll/interleukin-1 receptor homology (TIR) domain"/>
    <property type="match status" value="1"/>
</dbReference>
<dbReference type="InterPro" id="IPR035897">
    <property type="entry name" value="Toll_tir_struct_dom_sf"/>
</dbReference>
<keyword evidence="4" id="KW-1185">Reference proteome</keyword>
<keyword evidence="1" id="KW-1133">Transmembrane helix</keyword>
<feature type="transmembrane region" description="Helical" evidence="1">
    <location>
        <begin position="205"/>
        <end position="224"/>
    </location>
</feature>
<evidence type="ECO:0000313" key="3">
    <source>
        <dbReference type="EMBL" id="SDE95693.1"/>
    </source>
</evidence>
<dbReference type="AlphaFoldDB" id="A0A1G7H5U6"/>
<evidence type="ECO:0000313" key="4">
    <source>
        <dbReference type="Proteomes" id="UP000199412"/>
    </source>
</evidence>
<keyword evidence="1" id="KW-0812">Transmembrane</keyword>
<dbReference type="PROSITE" id="PS50104">
    <property type="entry name" value="TIR"/>
    <property type="match status" value="1"/>
</dbReference>
<accession>A0A1G7H5U6</accession>
<gene>
    <name evidence="3" type="ORF">SAMN05421720_11811</name>
</gene>
<sequence>MWWDTRIPPGKSFAQVIQEVIGRAECVVAVWSRQSVESRWVLDEAEEGVKRGILVPVCLDDVDIPLGFRQIQAANLVRWNGRRSSDGFQYLRHAISELVNTDQTARPSATPKNHREPAGPYKRIAGLSGILDSISKKAKQIYVAATNNLVDIGIFFAFTIELILLSVTVPVFNQLLTLPARYIRWPSSDVAFIFEGVFDSTQERLTLFAVVWLLTIVLARKAFARVPGRFTGLMRLAGCFALTHVVFVAVLAAVLGVLVATDPYVVVW</sequence>
<organism evidence="3 4">
    <name type="scientific">Rhodospira trueperi</name>
    <dbReference type="NCBI Taxonomy" id="69960"/>
    <lineage>
        <taxon>Bacteria</taxon>
        <taxon>Pseudomonadati</taxon>
        <taxon>Pseudomonadota</taxon>
        <taxon>Alphaproteobacteria</taxon>
        <taxon>Rhodospirillales</taxon>
        <taxon>Rhodospirillaceae</taxon>
        <taxon>Rhodospira</taxon>
    </lineage>
</organism>
<dbReference type="GO" id="GO:0007165">
    <property type="term" value="P:signal transduction"/>
    <property type="evidence" value="ECO:0007669"/>
    <property type="project" value="InterPro"/>
</dbReference>
<feature type="domain" description="TIR" evidence="2">
    <location>
        <begin position="1"/>
        <end position="99"/>
    </location>
</feature>
<dbReference type="InterPro" id="IPR000157">
    <property type="entry name" value="TIR_dom"/>
</dbReference>